<evidence type="ECO:0000313" key="3">
    <source>
        <dbReference type="Proteomes" id="UP000712600"/>
    </source>
</evidence>
<proteinExistence type="predicted"/>
<gene>
    <name evidence="2" type="ORF">F2Q69_00037772</name>
</gene>
<dbReference type="EMBL" id="QGKX02000004">
    <property type="protein sequence ID" value="KAF3598780.1"/>
    <property type="molecule type" value="Genomic_DNA"/>
</dbReference>
<reference evidence="2" key="1">
    <citation type="submission" date="2019-12" db="EMBL/GenBank/DDBJ databases">
        <title>Genome sequencing and annotation of Brassica cretica.</title>
        <authorList>
            <person name="Studholme D.J."/>
            <person name="Sarris P."/>
        </authorList>
    </citation>
    <scope>NUCLEOTIDE SEQUENCE</scope>
    <source>
        <strain evidence="2">PFS-109/04</strain>
        <tissue evidence="2">Leaf</tissue>
    </source>
</reference>
<dbReference type="AlphaFoldDB" id="A0A8S9SFA8"/>
<comment type="caution">
    <text evidence="2">The sequence shown here is derived from an EMBL/GenBank/DDBJ whole genome shotgun (WGS) entry which is preliminary data.</text>
</comment>
<protein>
    <submittedName>
        <fullName evidence="2">Uncharacterized protein</fullName>
    </submittedName>
</protein>
<name>A0A8S9SFA8_BRACR</name>
<organism evidence="2 3">
    <name type="scientific">Brassica cretica</name>
    <name type="common">Mustard</name>
    <dbReference type="NCBI Taxonomy" id="69181"/>
    <lineage>
        <taxon>Eukaryota</taxon>
        <taxon>Viridiplantae</taxon>
        <taxon>Streptophyta</taxon>
        <taxon>Embryophyta</taxon>
        <taxon>Tracheophyta</taxon>
        <taxon>Spermatophyta</taxon>
        <taxon>Magnoliopsida</taxon>
        <taxon>eudicotyledons</taxon>
        <taxon>Gunneridae</taxon>
        <taxon>Pentapetalae</taxon>
        <taxon>rosids</taxon>
        <taxon>malvids</taxon>
        <taxon>Brassicales</taxon>
        <taxon>Brassicaceae</taxon>
        <taxon>Brassiceae</taxon>
        <taxon>Brassica</taxon>
    </lineage>
</organism>
<sequence length="244" mass="25944">MLPGSTPGGGKLPILSSNASLSDKFPDAESLGLTWPCFRRETTVFNLLRCSPPPHFPPDPPDPSPALSPHLFPPLASTPPNSRSEIHRSHLSPSLSDTVMTQALDSSPAVVISETTNQLGGLAEIEFQITIPATENPTPFVTSETSNSSHSLEQLHLTSTISDSNNLKIIISKHNSPLITNRASQNHALAVSTKSTHPLAECVAPPTCSPIPITLQPPVITSPILPTPSSSATQNLAEKLRCKR</sequence>
<evidence type="ECO:0000256" key="1">
    <source>
        <dbReference type="SAM" id="MobiDB-lite"/>
    </source>
</evidence>
<dbReference type="Proteomes" id="UP000712600">
    <property type="component" value="Unassembled WGS sequence"/>
</dbReference>
<accession>A0A8S9SFA8</accession>
<evidence type="ECO:0000313" key="2">
    <source>
        <dbReference type="EMBL" id="KAF3598780.1"/>
    </source>
</evidence>
<feature type="compositionally biased region" description="Pro residues" evidence="1">
    <location>
        <begin position="55"/>
        <end position="66"/>
    </location>
</feature>
<feature type="region of interest" description="Disordered" evidence="1">
    <location>
        <begin position="55"/>
        <end position="94"/>
    </location>
</feature>